<dbReference type="AlphaFoldDB" id="A0AAV2DVB1"/>
<dbReference type="Pfam" id="PF13456">
    <property type="entry name" value="RVT_3"/>
    <property type="match status" value="1"/>
</dbReference>
<protein>
    <recommendedName>
        <fullName evidence="1">Reverse transcriptase domain-containing protein</fullName>
    </recommendedName>
</protein>
<reference evidence="2 3" key="1">
    <citation type="submission" date="2024-04" db="EMBL/GenBank/DDBJ databases">
        <authorList>
            <person name="Fracassetti M."/>
        </authorList>
    </citation>
    <scope>NUCLEOTIDE SEQUENCE [LARGE SCALE GENOMIC DNA]</scope>
</reference>
<dbReference type="SUPFAM" id="SSF56672">
    <property type="entry name" value="DNA/RNA polymerases"/>
    <property type="match status" value="1"/>
</dbReference>
<evidence type="ECO:0000313" key="2">
    <source>
        <dbReference type="EMBL" id="CAL1377524.1"/>
    </source>
</evidence>
<dbReference type="InterPro" id="IPR002156">
    <property type="entry name" value="RNaseH_domain"/>
</dbReference>
<name>A0AAV2DVB1_9ROSI</name>
<dbReference type="InterPro" id="IPR043502">
    <property type="entry name" value="DNA/RNA_pol_sf"/>
</dbReference>
<dbReference type="InterPro" id="IPR044730">
    <property type="entry name" value="RNase_H-like_dom_plant"/>
</dbReference>
<dbReference type="Pfam" id="PF13966">
    <property type="entry name" value="zf-RVT"/>
    <property type="match status" value="1"/>
</dbReference>
<dbReference type="InterPro" id="IPR026960">
    <property type="entry name" value="RVT-Znf"/>
</dbReference>
<sequence length="1177" mass="134979">MGTACIRERLDRALCSQSWITQFPETMVKHFTDQGSDHRALLLSDQPYRRHSRPLFRFDARWADNPEVRAMVVYVWKEEVQGTPMFQLWERLKKLRHLLYDWSRAGTTNSLRNIRTLQAEIDRVKLIHPIDWDAVRPLEIELSRQWEAEEVYWQQKSRVRWLKKGDQNTSYFHTVTRTRRKKNFVAGLRSDSGEWITDEAGKADLANSFYQHLFTSENQVGNMPDRVATLPIARSVSDAMNAELTAPVQPIDVRRTVFAIGSKKAPGSDGFTGKFFKAFWDIVGDSVTDAVRSFFSTSKLLRSFNHTWLTLIPKVDAVENLRQLRPISLCQFIYKVITKIMADRLACLLPNIISEGQNAFIKERQIVDNILLGHELMHYLKIKKQGKKGYMALKVDMEKAYDRVEWPFLLAVLEKMGFNSTWRGWIRECLTTTSFSVLMNGTPAGYFSPSRGLRQGDPLSSLLFVLCTEGFSALLRKAIAEHILEGVKVAPRAPRISHLFFADDSYLFLRGSLQECENLIEVLNEYEELSGQRINLGKSAVCFSKNIAIPDQEFLAQILGVGAVGVHDKYLGLPTLIARSKMATFRYLEEKLLERLQGWKQRSLSWAAKETLLKSVALALPLHVMSCFKLPLSLCRLLDKHLARFWWGVEGEHSKIRWMSWRNMCRSKHDGGMGFRWFEHFNQALLAKIGWRILSEPQSLLAQVYKGKYFPQGTFLSATARSRPSWGWQSILFGRSLLVKGLRWQIGDGQTAPLLQSSWIPNLHPAEPVYNPQILPEDRELCVSEVICPGEGRWCESKLERWFDPPTCQAIKAIPIPRHPVPDRLIWHDTADGQFSVKTAYHLAVLLDKQKGGWRSLESWMDKPSWIRIWEAPIPPKLKVFLWQLVNRILPTTEALIEREVQVHPRCPVCWAEKETLEHLFLFCPVARALWDLSGLEFLGQGLPCHTFPLLLRRMLNLIHQPDLFMALVAVLWRIWRSRNWVVFEGKQFGIPALMRQFHQQCEEWLSLPREHISPLHNPPSIPANPPGDSRLICRWDGATRQGAPSAGGMVLMTPAQEVILARGIQFPDQVDPMVIELLTLREAVGWCLGLGFAEVRFEGDAKVIIDKIVSRQAGDNRVGAILEEVLNYFLSSPGLAERFIGRNNNRVAHRVARKALSLSPAMNCVFDFRAWLGSRM</sequence>
<dbReference type="GO" id="GO:0004523">
    <property type="term" value="F:RNA-DNA hybrid ribonuclease activity"/>
    <property type="evidence" value="ECO:0007669"/>
    <property type="project" value="InterPro"/>
</dbReference>
<dbReference type="CDD" id="cd01650">
    <property type="entry name" value="RT_nLTR_like"/>
    <property type="match status" value="1"/>
</dbReference>
<dbReference type="InterPro" id="IPR000477">
    <property type="entry name" value="RT_dom"/>
</dbReference>
<organism evidence="2 3">
    <name type="scientific">Linum trigynum</name>
    <dbReference type="NCBI Taxonomy" id="586398"/>
    <lineage>
        <taxon>Eukaryota</taxon>
        <taxon>Viridiplantae</taxon>
        <taxon>Streptophyta</taxon>
        <taxon>Embryophyta</taxon>
        <taxon>Tracheophyta</taxon>
        <taxon>Spermatophyta</taxon>
        <taxon>Magnoliopsida</taxon>
        <taxon>eudicotyledons</taxon>
        <taxon>Gunneridae</taxon>
        <taxon>Pentapetalae</taxon>
        <taxon>rosids</taxon>
        <taxon>fabids</taxon>
        <taxon>Malpighiales</taxon>
        <taxon>Linaceae</taxon>
        <taxon>Linum</taxon>
    </lineage>
</organism>
<dbReference type="Gene3D" id="3.30.420.10">
    <property type="entry name" value="Ribonuclease H-like superfamily/Ribonuclease H"/>
    <property type="match status" value="1"/>
</dbReference>
<dbReference type="PANTHER" id="PTHR33116">
    <property type="entry name" value="REVERSE TRANSCRIPTASE ZINC-BINDING DOMAIN-CONTAINING PROTEIN-RELATED-RELATED"/>
    <property type="match status" value="1"/>
</dbReference>
<dbReference type="EMBL" id="OZ034816">
    <property type="protein sequence ID" value="CAL1377524.1"/>
    <property type="molecule type" value="Genomic_DNA"/>
</dbReference>
<dbReference type="PANTHER" id="PTHR33116:SF86">
    <property type="entry name" value="REVERSE TRANSCRIPTASE DOMAIN-CONTAINING PROTEIN"/>
    <property type="match status" value="1"/>
</dbReference>
<dbReference type="Proteomes" id="UP001497516">
    <property type="component" value="Chromosome 3"/>
</dbReference>
<dbReference type="PROSITE" id="PS50878">
    <property type="entry name" value="RT_POL"/>
    <property type="match status" value="1"/>
</dbReference>
<dbReference type="CDD" id="cd06222">
    <property type="entry name" value="RNase_H_like"/>
    <property type="match status" value="1"/>
</dbReference>
<proteinExistence type="predicted"/>
<gene>
    <name evidence="2" type="ORF">LTRI10_LOCUS19169</name>
</gene>
<dbReference type="GO" id="GO:0003676">
    <property type="term" value="F:nucleic acid binding"/>
    <property type="evidence" value="ECO:0007669"/>
    <property type="project" value="InterPro"/>
</dbReference>
<dbReference type="Pfam" id="PF00078">
    <property type="entry name" value="RVT_1"/>
    <property type="match status" value="1"/>
</dbReference>
<keyword evidence="3" id="KW-1185">Reference proteome</keyword>
<accession>A0AAV2DVB1</accession>
<evidence type="ECO:0000259" key="1">
    <source>
        <dbReference type="PROSITE" id="PS50878"/>
    </source>
</evidence>
<feature type="domain" description="Reverse transcriptase" evidence="1">
    <location>
        <begin position="293"/>
        <end position="563"/>
    </location>
</feature>
<evidence type="ECO:0000313" key="3">
    <source>
        <dbReference type="Proteomes" id="UP001497516"/>
    </source>
</evidence>
<dbReference type="InterPro" id="IPR036397">
    <property type="entry name" value="RNaseH_sf"/>
</dbReference>